<dbReference type="EMBL" id="BJNG01000003">
    <property type="protein sequence ID" value="GEC18112.1"/>
    <property type="molecule type" value="Genomic_DNA"/>
</dbReference>
<dbReference type="InterPro" id="IPR018062">
    <property type="entry name" value="HTH_AraC-typ_CS"/>
</dbReference>
<dbReference type="Proteomes" id="UP000320338">
    <property type="component" value="Unassembled WGS sequence"/>
</dbReference>
<dbReference type="AlphaFoldDB" id="A0A4Y3WGJ6"/>
<evidence type="ECO:0000313" key="7">
    <source>
        <dbReference type="Proteomes" id="UP000320338"/>
    </source>
</evidence>
<dbReference type="PANTHER" id="PTHR46796:SF2">
    <property type="entry name" value="TRANSCRIPTIONAL REGULATORY PROTEIN"/>
    <property type="match status" value="1"/>
</dbReference>
<evidence type="ECO:0000259" key="5">
    <source>
        <dbReference type="PROSITE" id="PS01124"/>
    </source>
</evidence>
<dbReference type="GO" id="GO:0043565">
    <property type="term" value="F:sequence-specific DNA binding"/>
    <property type="evidence" value="ECO:0007669"/>
    <property type="project" value="InterPro"/>
</dbReference>
<name>A0A4Y3WGJ6_9PSEU</name>
<dbReference type="InterPro" id="IPR050204">
    <property type="entry name" value="AraC_XylS_family_regulators"/>
</dbReference>
<reference evidence="6 7" key="1">
    <citation type="submission" date="2019-06" db="EMBL/GenBank/DDBJ databases">
        <title>Whole genome shotgun sequence of Pseudonocardia hydrocarbonoxydans NBRC 14498.</title>
        <authorList>
            <person name="Hosoyama A."/>
            <person name="Uohara A."/>
            <person name="Ohji S."/>
            <person name="Ichikawa N."/>
        </authorList>
    </citation>
    <scope>NUCLEOTIDE SEQUENCE [LARGE SCALE GENOMIC DNA]</scope>
    <source>
        <strain evidence="6 7">NBRC 14498</strain>
    </source>
</reference>
<evidence type="ECO:0000313" key="6">
    <source>
        <dbReference type="EMBL" id="GEC18112.1"/>
    </source>
</evidence>
<evidence type="ECO:0000256" key="2">
    <source>
        <dbReference type="ARBA" id="ARBA00023125"/>
    </source>
</evidence>
<gene>
    <name evidence="6" type="ORF">PHY01_03950</name>
</gene>
<evidence type="ECO:0000256" key="3">
    <source>
        <dbReference type="ARBA" id="ARBA00023159"/>
    </source>
</evidence>
<dbReference type="Pfam" id="PF12833">
    <property type="entry name" value="HTH_18"/>
    <property type="match status" value="1"/>
</dbReference>
<dbReference type="InterPro" id="IPR037923">
    <property type="entry name" value="HTH-like"/>
</dbReference>
<dbReference type="Pfam" id="PF02311">
    <property type="entry name" value="AraC_binding"/>
    <property type="match status" value="1"/>
</dbReference>
<dbReference type="InterPro" id="IPR009057">
    <property type="entry name" value="Homeodomain-like_sf"/>
</dbReference>
<evidence type="ECO:0000256" key="1">
    <source>
        <dbReference type="ARBA" id="ARBA00023015"/>
    </source>
</evidence>
<dbReference type="PROSITE" id="PS01124">
    <property type="entry name" value="HTH_ARAC_FAMILY_2"/>
    <property type="match status" value="1"/>
</dbReference>
<dbReference type="PROSITE" id="PS00041">
    <property type="entry name" value="HTH_ARAC_FAMILY_1"/>
    <property type="match status" value="1"/>
</dbReference>
<dbReference type="PANTHER" id="PTHR46796">
    <property type="entry name" value="HTH-TYPE TRANSCRIPTIONAL ACTIVATOR RHAS-RELATED"/>
    <property type="match status" value="1"/>
</dbReference>
<dbReference type="SUPFAM" id="SSF51215">
    <property type="entry name" value="Regulatory protein AraC"/>
    <property type="match status" value="1"/>
</dbReference>
<comment type="caution">
    <text evidence="6">The sequence shown here is derived from an EMBL/GenBank/DDBJ whole genome shotgun (WGS) entry which is preliminary data.</text>
</comment>
<dbReference type="SMART" id="SM00342">
    <property type="entry name" value="HTH_ARAC"/>
    <property type="match status" value="1"/>
</dbReference>
<dbReference type="Gene3D" id="1.10.10.60">
    <property type="entry name" value="Homeodomain-like"/>
    <property type="match status" value="1"/>
</dbReference>
<keyword evidence="1" id="KW-0805">Transcription regulation</keyword>
<sequence length="258" mass="28191">MLRAWAPGVPGITEVVHARFTDHAYPEHAHDTWTLLVVDEGAIRYDLDRHEHGATRPTVTLLPPHIAHTGRSAVDGGFRKRVLYVDTAVLDASLAGAAVAAPSLPDALLRTRVDQLHGALGDRLEAESRLALIGDRIRLHLRGAPPGPEPGGLARDLRDLLDAHLADGLTLREAGRVLHADPAHLVRRFSAAYGLPPHRYLTGRRVERARRLLLDGEPIAGVATAVGFHDQAHLHRHFTRLVGTTPGRFARGRGRMVR</sequence>
<dbReference type="GO" id="GO:0003700">
    <property type="term" value="F:DNA-binding transcription factor activity"/>
    <property type="evidence" value="ECO:0007669"/>
    <property type="project" value="InterPro"/>
</dbReference>
<dbReference type="SUPFAM" id="SSF46689">
    <property type="entry name" value="Homeodomain-like"/>
    <property type="match status" value="2"/>
</dbReference>
<keyword evidence="2" id="KW-0238">DNA-binding</keyword>
<keyword evidence="4" id="KW-0804">Transcription</keyword>
<accession>A0A4Y3WGJ6</accession>
<organism evidence="6 7">
    <name type="scientific">Pseudonocardia hydrocarbonoxydans</name>
    <dbReference type="NCBI Taxonomy" id="76726"/>
    <lineage>
        <taxon>Bacteria</taxon>
        <taxon>Bacillati</taxon>
        <taxon>Actinomycetota</taxon>
        <taxon>Actinomycetes</taxon>
        <taxon>Pseudonocardiales</taxon>
        <taxon>Pseudonocardiaceae</taxon>
        <taxon>Pseudonocardia</taxon>
    </lineage>
</organism>
<evidence type="ECO:0000256" key="4">
    <source>
        <dbReference type="ARBA" id="ARBA00023163"/>
    </source>
</evidence>
<feature type="domain" description="HTH araC/xylS-type" evidence="5">
    <location>
        <begin position="155"/>
        <end position="252"/>
    </location>
</feature>
<protein>
    <submittedName>
        <fullName evidence="6">AraC family transcriptional regulator</fullName>
    </submittedName>
</protein>
<proteinExistence type="predicted"/>
<dbReference type="InterPro" id="IPR003313">
    <property type="entry name" value="AraC-bd"/>
</dbReference>
<keyword evidence="3" id="KW-0010">Activator</keyword>
<dbReference type="InterPro" id="IPR018060">
    <property type="entry name" value="HTH_AraC"/>
</dbReference>
<dbReference type="RefSeq" id="WP_218029971.1">
    <property type="nucleotide sequence ID" value="NZ_BAAARZ010000002.1"/>
</dbReference>
<keyword evidence="7" id="KW-1185">Reference proteome</keyword>